<keyword evidence="1" id="KW-0732">Signal</keyword>
<dbReference type="STRING" id="929556.Solca_3340"/>
<dbReference type="KEGG" id="scn:Solca_3340"/>
<organism evidence="4 5">
    <name type="scientific">Solitalea canadensis (strain ATCC 29591 / DSM 3403 / JCM 21819 / LMG 8368 / NBRC 15130 / NCIMB 12057 / USAM 9D)</name>
    <name type="common">Flexibacter canadensis</name>
    <dbReference type="NCBI Taxonomy" id="929556"/>
    <lineage>
        <taxon>Bacteria</taxon>
        <taxon>Pseudomonadati</taxon>
        <taxon>Bacteroidota</taxon>
        <taxon>Sphingobacteriia</taxon>
        <taxon>Sphingobacteriales</taxon>
        <taxon>Sphingobacteriaceae</taxon>
        <taxon>Solitalea</taxon>
    </lineage>
</organism>
<evidence type="ECO:0000259" key="2">
    <source>
        <dbReference type="Pfam" id="PF01841"/>
    </source>
</evidence>
<feature type="domain" description="Transglutaminase-like" evidence="2">
    <location>
        <begin position="276"/>
        <end position="389"/>
    </location>
</feature>
<dbReference type="Gene3D" id="3.10.620.30">
    <property type="match status" value="1"/>
</dbReference>
<evidence type="ECO:0000256" key="1">
    <source>
        <dbReference type="SAM" id="SignalP"/>
    </source>
</evidence>
<evidence type="ECO:0000313" key="5">
    <source>
        <dbReference type="Proteomes" id="UP000007590"/>
    </source>
</evidence>
<dbReference type="OrthoDB" id="8595007at2"/>
<proteinExistence type="predicted"/>
<dbReference type="HOGENOM" id="CLU_027424_1_0_10"/>
<dbReference type="InterPro" id="IPR024618">
    <property type="entry name" value="DUF3857"/>
</dbReference>
<dbReference type="eggNOG" id="COG1305">
    <property type="taxonomic scope" value="Bacteria"/>
</dbReference>
<dbReference type="EMBL" id="CP003349">
    <property type="protein sequence ID" value="AFD08347.1"/>
    <property type="molecule type" value="Genomic_DNA"/>
</dbReference>
<keyword evidence="4" id="KW-0645">Protease</keyword>
<dbReference type="InterPro" id="IPR038765">
    <property type="entry name" value="Papain-like_cys_pep_sf"/>
</dbReference>
<keyword evidence="4" id="KW-0378">Hydrolase</keyword>
<dbReference type="GO" id="GO:0008233">
    <property type="term" value="F:peptidase activity"/>
    <property type="evidence" value="ECO:0007669"/>
    <property type="project" value="UniProtKB-KW"/>
</dbReference>
<feature type="signal peptide" evidence="1">
    <location>
        <begin position="1"/>
        <end position="20"/>
    </location>
</feature>
<reference evidence="4" key="1">
    <citation type="submission" date="2012-02" db="EMBL/GenBank/DDBJ databases">
        <title>The complete genome of Solitalea canadensis DSM 3403.</title>
        <authorList>
            <consortium name="US DOE Joint Genome Institute (JGI-PGF)"/>
            <person name="Lucas S."/>
            <person name="Copeland A."/>
            <person name="Lapidus A."/>
            <person name="Glavina del Rio T."/>
            <person name="Dalin E."/>
            <person name="Tice H."/>
            <person name="Bruce D."/>
            <person name="Goodwin L."/>
            <person name="Pitluck S."/>
            <person name="Peters L."/>
            <person name="Ovchinnikova G."/>
            <person name="Lu M."/>
            <person name="Kyrpides N."/>
            <person name="Mavromatis K."/>
            <person name="Ivanova N."/>
            <person name="Brettin T."/>
            <person name="Detter J.C."/>
            <person name="Han C."/>
            <person name="Larimer F."/>
            <person name="Land M."/>
            <person name="Hauser L."/>
            <person name="Markowitz V."/>
            <person name="Cheng J.-F."/>
            <person name="Hugenholtz P."/>
            <person name="Woyke T."/>
            <person name="Wu D."/>
            <person name="Spring S."/>
            <person name="Schroeder M."/>
            <person name="Kopitz M."/>
            <person name="Brambilla E."/>
            <person name="Klenk H.-P."/>
            <person name="Eisen J.A."/>
        </authorList>
    </citation>
    <scope>NUCLEOTIDE SEQUENCE</scope>
    <source>
        <strain evidence="4">DSM 3403</strain>
    </source>
</reference>
<dbReference type="Gene3D" id="2.60.40.3140">
    <property type="match status" value="1"/>
</dbReference>
<dbReference type="GO" id="GO:0006508">
    <property type="term" value="P:proteolysis"/>
    <property type="evidence" value="ECO:0007669"/>
    <property type="project" value="UniProtKB-KW"/>
</dbReference>
<gene>
    <name evidence="4" type="ordered locus">Solca_3340</name>
</gene>
<dbReference type="SUPFAM" id="SSF54001">
    <property type="entry name" value="Cysteine proteinases"/>
    <property type="match status" value="1"/>
</dbReference>
<name>H8KX18_SOLCM</name>
<evidence type="ECO:0000259" key="3">
    <source>
        <dbReference type="Pfam" id="PF12969"/>
    </source>
</evidence>
<protein>
    <submittedName>
        <fullName evidence="4">Transglutaminase-like enzyme, predicted cysteine protease</fullName>
    </submittedName>
</protein>
<dbReference type="Pfam" id="PF01841">
    <property type="entry name" value="Transglut_core"/>
    <property type="match status" value="1"/>
</dbReference>
<dbReference type="Gene3D" id="2.60.120.1130">
    <property type="match status" value="1"/>
</dbReference>
<dbReference type="AlphaFoldDB" id="H8KX18"/>
<sequence length="638" mass="72505">MKKLFLIAIFCSLTIFQSWADDGKKYPTKDISAELRKDADAVVRFDDAVFTIVNKGSGKFTNHFMVTILNSNGEHWSEQVLSYDKLRPIKAFKGTVYDSTGNVVRKLKSSEIKDYKATQDISLYDDNRVKVATLTHHTFPYTVEFEYEYEYVGLVSYPGWSGLSGYKTSVENSSYTVVFPQDMNIRYKEFNLAVPVKKEIINGKNNYTWSASNLKSIKREPYSVPIFEQGPGILCVPIDFSYEGYDGKMDSWQSFGDWIYKINKDRDKLPDNVKAKVHELTDAAKDPIEKAQILYDYLQKNTRYISVQLGIGGLQTFDANYVATRGYGDCKALSNYMKSLLQEAGVTAHAALIYGGYEPSTIYQDFVNNPFNHVVLAIPTEKETVWLECTSQYNSFNYMGEFTGNRQALLFTPEGGKLVKTPEYNAADNSLIRSAKVKFDLSGTVAATVDAKYKCTRQDDLSDWTNMVSQGRVEKHLYETINIPSLRIKSFNYKAEKGSKPVINEHLELEFSNYINISGKRIFIQPNLLNRMTSGPEKIEKRRSDMLFHFGSTDEDKIVYEIPAGYTLESKPNDVVLKTAFGEFSSSVKLENNELIYTRKFVRNAGRFSAEKYNELFEFLTAISKADKSKVVLVGTAN</sequence>
<evidence type="ECO:0000313" key="4">
    <source>
        <dbReference type="EMBL" id="AFD08347.1"/>
    </source>
</evidence>
<dbReference type="Pfam" id="PF12969">
    <property type="entry name" value="DUF3857"/>
    <property type="match status" value="1"/>
</dbReference>
<dbReference type="Proteomes" id="UP000007590">
    <property type="component" value="Chromosome"/>
</dbReference>
<dbReference type="RefSeq" id="WP_014681570.1">
    <property type="nucleotide sequence ID" value="NC_017770.1"/>
</dbReference>
<accession>H8KX18</accession>
<feature type="chain" id="PRO_5003613282" evidence="1">
    <location>
        <begin position="21"/>
        <end position="638"/>
    </location>
</feature>
<feature type="domain" description="DUF3857" evidence="3">
    <location>
        <begin position="55"/>
        <end position="217"/>
    </location>
</feature>
<dbReference type="InterPro" id="IPR002931">
    <property type="entry name" value="Transglutaminase-like"/>
</dbReference>
<keyword evidence="5" id="KW-1185">Reference proteome</keyword>